<reference evidence="14" key="2">
    <citation type="submission" date="2025-09" db="UniProtKB">
        <authorList>
            <consortium name="Ensembl"/>
        </authorList>
    </citation>
    <scope>IDENTIFICATION</scope>
</reference>
<dbReference type="PROSITE" id="PS00478">
    <property type="entry name" value="LIM_DOMAIN_1"/>
    <property type="match status" value="3"/>
</dbReference>
<comment type="subcellular location">
    <subcellularLocation>
        <location evidence="2">Cell junction</location>
        <location evidence="2">Focal adhesion</location>
    </subcellularLocation>
    <subcellularLocation>
        <location evidence="1">Cytoplasm</location>
        <location evidence="1">Cytoskeleton</location>
    </subcellularLocation>
</comment>
<dbReference type="FunFam" id="2.10.110.10:FF:000008">
    <property type="entry name" value="Paxillin isoform 1"/>
    <property type="match status" value="1"/>
</dbReference>
<organism evidence="14 15">
    <name type="scientific">Chrysemys picta bellii</name>
    <name type="common">Western painted turtle</name>
    <name type="synonym">Emys bellii</name>
    <dbReference type="NCBI Taxonomy" id="8478"/>
    <lineage>
        <taxon>Eukaryota</taxon>
        <taxon>Metazoa</taxon>
        <taxon>Chordata</taxon>
        <taxon>Craniata</taxon>
        <taxon>Vertebrata</taxon>
        <taxon>Euteleostomi</taxon>
        <taxon>Archelosauria</taxon>
        <taxon>Testudinata</taxon>
        <taxon>Testudines</taxon>
        <taxon>Cryptodira</taxon>
        <taxon>Durocryptodira</taxon>
        <taxon>Testudinoidea</taxon>
        <taxon>Emydidae</taxon>
        <taxon>Chrysemys</taxon>
    </lineage>
</organism>
<name>A0A8C3HJA1_CHRPI</name>
<evidence type="ECO:0000256" key="2">
    <source>
        <dbReference type="ARBA" id="ARBA00004246"/>
    </source>
</evidence>
<feature type="region of interest" description="Disordered" evidence="12">
    <location>
        <begin position="581"/>
        <end position="624"/>
    </location>
</feature>
<dbReference type="FunFam" id="2.10.110.10:FF:000018">
    <property type="entry name" value="Paxillin isoform 1"/>
    <property type="match status" value="1"/>
</dbReference>
<dbReference type="Pfam" id="PF03535">
    <property type="entry name" value="Paxillin"/>
    <property type="match status" value="2"/>
</dbReference>
<dbReference type="InterPro" id="IPR001904">
    <property type="entry name" value="Paxillin_Lim_dom4"/>
</dbReference>
<dbReference type="CDD" id="cd09337">
    <property type="entry name" value="LIM2_Paxillin_like"/>
    <property type="match status" value="1"/>
</dbReference>
<dbReference type="PANTHER" id="PTHR24216">
    <property type="entry name" value="PAXILLIN-RELATED"/>
    <property type="match status" value="1"/>
</dbReference>
<dbReference type="GO" id="GO:0005925">
    <property type="term" value="C:focal adhesion"/>
    <property type="evidence" value="ECO:0007669"/>
    <property type="project" value="UniProtKB-SubCell"/>
</dbReference>
<protein>
    <submittedName>
        <fullName evidence="14">Transforming growth factor beta 1 induced transcript 1</fullName>
    </submittedName>
</protein>
<feature type="domain" description="LIM zinc-binding" evidence="13">
    <location>
        <begin position="892"/>
        <end position="949"/>
    </location>
</feature>
<dbReference type="Proteomes" id="UP000694380">
    <property type="component" value="Unplaced"/>
</dbReference>
<evidence type="ECO:0000256" key="3">
    <source>
        <dbReference type="ARBA" id="ARBA00022490"/>
    </source>
</evidence>
<dbReference type="CDD" id="cd09338">
    <property type="entry name" value="LIM3_Paxillin_like"/>
    <property type="match status" value="1"/>
</dbReference>
<dbReference type="SUPFAM" id="SSF57716">
    <property type="entry name" value="Glucocorticoid receptor-like (DNA-binding domain)"/>
    <property type="match status" value="5"/>
</dbReference>
<keyword evidence="4" id="KW-0597">Phosphoprotein</keyword>
<dbReference type="SMART" id="SM00132">
    <property type="entry name" value="LIM"/>
    <property type="match status" value="4"/>
</dbReference>
<keyword evidence="5 11" id="KW-0479">Metal-binding</keyword>
<dbReference type="GeneTree" id="ENSGT00940000160447"/>
<evidence type="ECO:0000256" key="12">
    <source>
        <dbReference type="SAM" id="MobiDB-lite"/>
    </source>
</evidence>
<proteinExistence type="predicted"/>
<reference evidence="14" key="1">
    <citation type="submission" date="2025-08" db="UniProtKB">
        <authorList>
            <consortium name="Ensembl"/>
        </authorList>
    </citation>
    <scope>IDENTIFICATION</scope>
</reference>
<evidence type="ECO:0000256" key="10">
    <source>
        <dbReference type="ARBA" id="ARBA00023212"/>
    </source>
</evidence>
<dbReference type="AlphaFoldDB" id="A0A8C3HJA1"/>
<keyword evidence="7 11" id="KW-0862">Zinc</keyword>
<evidence type="ECO:0000256" key="6">
    <source>
        <dbReference type="ARBA" id="ARBA00022737"/>
    </source>
</evidence>
<keyword evidence="6" id="KW-0677">Repeat</keyword>
<feature type="compositionally biased region" description="Basic and acidic residues" evidence="12">
    <location>
        <begin position="591"/>
        <end position="602"/>
    </location>
</feature>
<feature type="region of interest" description="Disordered" evidence="12">
    <location>
        <begin position="1"/>
        <end position="184"/>
    </location>
</feature>
<keyword evidence="10" id="KW-0206">Cytoskeleton</keyword>
<keyword evidence="3" id="KW-0963">Cytoplasm</keyword>
<feature type="domain" description="LIM zinc-binding" evidence="13">
    <location>
        <begin position="832"/>
        <end position="891"/>
    </location>
</feature>
<feature type="domain" description="LIM zinc-binding" evidence="13">
    <location>
        <begin position="774"/>
        <end position="831"/>
    </location>
</feature>
<dbReference type="Pfam" id="PF00412">
    <property type="entry name" value="LIM"/>
    <property type="match status" value="4"/>
</dbReference>
<dbReference type="FunFam" id="2.10.110.10:FF:000012">
    <property type="entry name" value="Paxillin isoform 1"/>
    <property type="match status" value="1"/>
</dbReference>
<dbReference type="InterPro" id="IPR001781">
    <property type="entry name" value="Znf_LIM"/>
</dbReference>
<dbReference type="Gene3D" id="2.10.110.10">
    <property type="entry name" value="Cysteine Rich Protein"/>
    <property type="match status" value="4"/>
</dbReference>
<dbReference type="GO" id="GO:0005856">
    <property type="term" value="C:cytoskeleton"/>
    <property type="evidence" value="ECO:0007669"/>
    <property type="project" value="UniProtKB-SubCell"/>
</dbReference>
<evidence type="ECO:0000256" key="7">
    <source>
        <dbReference type="ARBA" id="ARBA00022833"/>
    </source>
</evidence>
<gene>
    <name evidence="14" type="primary">TGFB1I1</name>
</gene>
<evidence type="ECO:0000256" key="1">
    <source>
        <dbReference type="ARBA" id="ARBA00004245"/>
    </source>
</evidence>
<feature type="region of interest" description="Disordered" evidence="12">
    <location>
        <begin position="281"/>
        <end position="309"/>
    </location>
</feature>
<accession>A0A8C3HJA1</accession>
<dbReference type="Ensembl" id="ENSCPBT00000022475.1">
    <property type="protein sequence ID" value="ENSCPBP00000019071.1"/>
    <property type="gene ID" value="ENSCPBG00000013816.1"/>
</dbReference>
<keyword evidence="15" id="KW-1185">Reference proteome</keyword>
<evidence type="ECO:0000256" key="5">
    <source>
        <dbReference type="ARBA" id="ARBA00022723"/>
    </source>
</evidence>
<dbReference type="OMA" id="RSEVEYY"/>
<sequence>MLVPAGPGWHVMAPSDEPGPVLAPPIPTGASQSDRAPSPVPEHLGPVSPIPAGASRCDWAPSPVPEHLNPVSPIPTGASRSDRAPSPIPEHLRLVSAVPTGASRCDRAPSPVPEHLNPVSPIPTGASRSHREPTPVPEHLNPVSPIPTGASRSDRAPSPVPEHLNPVSPIPTGASRSDRAPSPVPEHLRLVSAVPTGASRCDRAPSPVPEHLNPVSPIPTGASRSDRKPSPVPEHLRPVSPIPTGTSRSDPAPSPISKDLRLVSPIPTGTEQRLLANDVLEPQPAAFSSRRRGKSRPHPDAAACTPAPFRPPGEVLAPQFLLWGGEEELSAPEAPALLLLSRFSQAEDPSRSLVTGPVLRGLLAYVTGAPAPLPRCLRLLHRLTCNPVCLEAFVRCHAPSLLRAWLVLGVPPEEAAAVGQETPRTPGSGHRHGRRFKELGDPASPSFPLRPRLVVFDALLADLETTTSHISKRPVLLTDSGAAHANGLGQDGMPEARPPPPPYNPQQQAMSVAPPPVSAPPSGGDKEHLYSTVCKPRSPRPKEPAAPPFSSSSGVLGAGLCELDRLLQELNATQFNITDEIMSQFPSNKGPDGEKRKEKSEDAGEGGSPSRSAGSTPPPVKPSATSATLELDKLMASLSDFRVQSNLPGVSAAPPPAPTRVSLAQQLVVSSVCPSPSGPAPTAAPAPQGGNLDSMLVMLQSDLSRQGISTSTKGLCASCQKPIAGQVVTALGNTWHPEHFVCTHCQKEMGGSNFFEKDGAPYCERDYFQLFSPRCGLCNEPILDKMVTALDKNWHPEHFCCVKCGRPFGEEGFHEKDGQQYCRQDFYELFSTRCQGCSQAILENYISALSALWHPECFVCRECYAPFLQGSFFEHGGRPFCETHYHKQRGSLCWGCEKPIAGRCITAMARKFHPEHFVCAFCLKQLNKGTFKEQNDKPYCHPCFLKLFG</sequence>
<evidence type="ECO:0000313" key="14">
    <source>
        <dbReference type="Ensembl" id="ENSCPBP00000019071.1"/>
    </source>
</evidence>
<keyword evidence="9 11" id="KW-0440">LIM domain</keyword>
<feature type="region of interest" description="Disordered" evidence="12">
    <location>
        <begin position="196"/>
        <end position="262"/>
    </location>
</feature>
<dbReference type="PROSITE" id="PS50023">
    <property type="entry name" value="LIM_DOMAIN_2"/>
    <property type="match status" value="4"/>
</dbReference>
<feature type="domain" description="LIM zinc-binding" evidence="13">
    <location>
        <begin position="714"/>
        <end position="773"/>
    </location>
</feature>
<evidence type="ECO:0000259" key="13">
    <source>
        <dbReference type="PROSITE" id="PS50023"/>
    </source>
</evidence>
<feature type="compositionally biased region" description="Basic and acidic residues" evidence="12">
    <location>
        <begin position="224"/>
        <end position="237"/>
    </location>
</feature>
<feature type="region of interest" description="Disordered" evidence="12">
    <location>
        <begin position="482"/>
        <end position="553"/>
    </location>
</feature>
<dbReference type="InterPro" id="IPR047075">
    <property type="entry name" value="Paxillin_TGFB1I1_LIM_dom1"/>
</dbReference>
<dbReference type="CDD" id="cd09336">
    <property type="entry name" value="LIM1_Paxillin_like"/>
    <property type="match status" value="1"/>
</dbReference>
<dbReference type="GO" id="GO:0046872">
    <property type="term" value="F:metal ion binding"/>
    <property type="evidence" value="ECO:0007669"/>
    <property type="project" value="UniProtKB-KW"/>
</dbReference>
<feature type="region of interest" description="Disordered" evidence="12">
    <location>
        <begin position="417"/>
        <end position="443"/>
    </location>
</feature>
<evidence type="ECO:0000256" key="9">
    <source>
        <dbReference type="ARBA" id="ARBA00023038"/>
    </source>
</evidence>
<keyword evidence="8" id="KW-0965">Cell junction</keyword>
<evidence type="ECO:0000256" key="11">
    <source>
        <dbReference type="PROSITE-ProRule" id="PRU00125"/>
    </source>
</evidence>
<dbReference type="PANTHER" id="PTHR24216:SF27">
    <property type="entry name" value="TRANSFORMING GROWTH FACTOR BETA-1-INDUCED TRANSCRIPT 1 PROTEIN"/>
    <property type="match status" value="1"/>
</dbReference>
<evidence type="ECO:0000256" key="8">
    <source>
        <dbReference type="ARBA" id="ARBA00022949"/>
    </source>
</evidence>
<evidence type="ECO:0000313" key="15">
    <source>
        <dbReference type="Proteomes" id="UP000694380"/>
    </source>
</evidence>
<dbReference type="CDD" id="cd09411">
    <property type="entry name" value="LIM4_Paxillin"/>
    <property type="match status" value="1"/>
</dbReference>
<dbReference type="FunFam" id="2.10.110.10:FF:000009">
    <property type="entry name" value="Paxillin isoform 1"/>
    <property type="match status" value="1"/>
</dbReference>
<evidence type="ECO:0000256" key="4">
    <source>
        <dbReference type="ARBA" id="ARBA00022553"/>
    </source>
</evidence>